<accession>A0A9P4K7A2</accession>
<dbReference type="EMBL" id="ML986673">
    <property type="protein sequence ID" value="KAF2260779.1"/>
    <property type="molecule type" value="Genomic_DNA"/>
</dbReference>
<keyword evidence="5" id="KW-1185">Reference proteome</keyword>
<dbReference type="InterPro" id="IPR036291">
    <property type="entry name" value="NAD(P)-bd_dom_sf"/>
</dbReference>
<proteinExistence type="inferred from homology"/>
<evidence type="ECO:0000313" key="5">
    <source>
        <dbReference type="Proteomes" id="UP000800093"/>
    </source>
</evidence>
<evidence type="ECO:0000256" key="3">
    <source>
        <dbReference type="ARBA" id="ARBA00023002"/>
    </source>
</evidence>
<evidence type="ECO:0000256" key="2">
    <source>
        <dbReference type="ARBA" id="ARBA00022857"/>
    </source>
</evidence>
<dbReference type="PRINTS" id="PR00081">
    <property type="entry name" value="GDHRDH"/>
</dbReference>
<reference evidence="5" key="1">
    <citation type="journal article" date="2020" name="Stud. Mycol.">
        <title>101 Dothideomycetes genomes: A test case for predicting lifestyles and emergence of pathogens.</title>
        <authorList>
            <person name="Haridas S."/>
            <person name="Albert R."/>
            <person name="Binder M."/>
            <person name="Bloem J."/>
            <person name="LaButti K."/>
            <person name="Salamov A."/>
            <person name="Andreopoulos B."/>
            <person name="Baker S."/>
            <person name="Barry K."/>
            <person name="Bills G."/>
            <person name="Bluhm B."/>
            <person name="Cannon C."/>
            <person name="Castanera R."/>
            <person name="Culley D."/>
            <person name="Daum C."/>
            <person name="Ezra D."/>
            <person name="Gonzalez J."/>
            <person name="Henrissat B."/>
            <person name="Kuo A."/>
            <person name="Liang C."/>
            <person name="Lipzen A."/>
            <person name="Lutzoni F."/>
            <person name="Magnuson J."/>
            <person name="Mondo S."/>
            <person name="Nolan M."/>
            <person name="Ohm R."/>
            <person name="Pangilinan J."/>
            <person name="Park H.-J."/>
            <person name="Ramirez L."/>
            <person name="Alfaro M."/>
            <person name="Sun H."/>
            <person name="Tritt A."/>
            <person name="Yoshinaga Y."/>
            <person name="Zwiers L.-H."/>
            <person name="Turgeon B."/>
            <person name="Goodwin S."/>
            <person name="Spatafora J."/>
            <person name="Crous P."/>
            <person name="Grigoriev I."/>
        </authorList>
    </citation>
    <scope>NUCLEOTIDE SEQUENCE [LARGE SCALE GENOMIC DNA]</scope>
    <source>
        <strain evidence="5">CBS 304.66</strain>
    </source>
</reference>
<evidence type="ECO:0000256" key="1">
    <source>
        <dbReference type="ARBA" id="ARBA00006484"/>
    </source>
</evidence>
<dbReference type="Proteomes" id="UP000800093">
    <property type="component" value="Unassembled WGS sequence"/>
</dbReference>
<name>A0A9P4K7A2_9PLEO</name>
<keyword evidence="2" id="KW-0521">NADP</keyword>
<sequence length="345" mass="37991">MASISLRPITGGPVHHQWRAIRVKPRPPPKGTSFAGKTAVITGANAGLGEECASQMLELNLSHLIIAVRRVNSGEEVAATLKKAHPDAKIDVWALDMLSYESIQAFAEKCKTLPGLDIAILNAGVNKLEPKFASTGHEETFQVNYLSTVLLAILLLPILSNKEHRKLQEPGRLAFIGSGLANIAGFPERNAVPIIPAFDDLSKWNVQFAMDRYSTTKALLHVLTLKLSEIVSSDDVIINNPDPGYTKGTQLLRESPTLMKPIVSLSKALLARSLKEGMWAYIDAVSVRGKESHGCFICDWQILPFHRVFYTTEGRKTAGRLWEETLQELSFASVRDILDSMQKKA</sequence>
<evidence type="ECO:0000313" key="4">
    <source>
        <dbReference type="EMBL" id="KAF2260779.1"/>
    </source>
</evidence>
<dbReference type="Pfam" id="PF00106">
    <property type="entry name" value="adh_short"/>
    <property type="match status" value="1"/>
</dbReference>
<protein>
    <submittedName>
        <fullName evidence="4">NAD(P)-binding protein</fullName>
    </submittedName>
</protein>
<organism evidence="4 5">
    <name type="scientific">Lojkania enalia</name>
    <dbReference type="NCBI Taxonomy" id="147567"/>
    <lineage>
        <taxon>Eukaryota</taxon>
        <taxon>Fungi</taxon>
        <taxon>Dikarya</taxon>
        <taxon>Ascomycota</taxon>
        <taxon>Pezizomycotina</taxon>
        <taxon>Dothideomycetes</taxon>
        <taxon>Pleosporomycetidae</taxon>
        <taxon>Pleosporales</taxon>
        <taxon>Pleosporales incertae sedis</taxon>
        <taxon>Lojkania</taxon>
    </lineage>
</organism>
<dbReference type="AlphaFoldDB" id="A0A9P4K7A2"/>
<gene>
    <name evidence="4" type="ORF">CC78DRAFT_472083</name>
</gene>
<dbReference type="SUPFAM" id="SSF51735">
    <property type="entry name" value="NAD(P)-binding Rossmann-fold domains"/>
    <property type="match status" value="1"/>
</dbReference>
<keyword evidence="3" id="KW-0560">Oxidoreductase</keyword>
<dbReference type="Gene3D" id="3.40.50.720">
    <property type="entry name" value="NAD(P)-binding Rossmann-like Domain"/>
    <property type="match status" value="1"/>
</dbReference>
<comment type="caution">
    <text evidence="4">The sequence shown here is derived from an EMBL/GenBank/DDBJ whole genome shotgun (WGS) entry which is preliminary data.</text>
</comment>
<comment type="similarity">
    <text evidence="1">Belongs to the short-chain dehydrogenases/reductases (SDR) family.</text>
</comment>
<dbReference type="OrthoDB" id="542013at2759"/>
<dbReference type="PANTHER" id="PTHR24320:SF252">
    <property type="entry name" value="DEHYDROGENASE_REDUCTASE FAMILY PROTEIN, PUTATIVE (AFU_ORTHOLOGUE AFUA_3G08550)-RELATED"/>
    <property type="match status" value="1"/>
</dbReference>
<dbReference type="PANTHER" id="PTHR24320">
    <property type="entry name" value="RETINOL DEHYDROGENASE"/>
    <property type="match status" value="1"/>
</dbReference>
<dbReference type="InterPro" id="IPR002347">
    <property type="entry name" value="SDR_fam"/>
</dbReference>
<dbReference type="GO" id="GO:0016491">
    <property type="term" value="F:oxidoreductase activity"/>
    <property type="evidence" value="ECO:0007669"/>
    <property type="project" value="UniProtKB-KW"/>
</dbReference>